<comment type="similarity">
    <text evidence="2">Belongs to the alpha/beta interferon family.</text>
</comment>
<dbReference type="Pfam" id="PF00143">
    <property type="entry name" value="Interferon"/>
    <property type="match status" value="1"/>
</dbReference>
<keyword evidence="9" id="KW-1133">Transmembrane helix</keyword>
<evidence type="ECO:0000256" key="4">
    <source>
        <dbReference type="ARBA" id="ARBA00022525"/>
    </source>
</evidence>
<reference evidence="11" key="1">
    <citation type="submission" date="2025-08" db="UniProtKB">
        <authorList>
            <consortium name="RefSeq"/>
        </authorList>
    </citation>
    <scope>IDENTIFICATION</scope>
</reference>
<dbReference type="GO" id="GO:0005125">
    <property type="term" value="F:cytokine activity"/>
    <property type="evidence" value="ECO:0007669"/>
    <property type="project" value="UniProtKB-KW"/>
</dbReference>
<evidence type="ECO:0000256" key="1">
    <source>
        <dbReference type="ARBA" id="ARBA00004613"/>
    </source>
</evidence>
<dbReference type="Proteomes" id="UP000695023">
    <property type="component" value="Unplaced"/>
</dbReference>
<sequence>MDLKKELLTVFYRCSIESHGHALSAPHSIFIIFIMVTWTGLLFILCGTLTSALCCDWLTHYKAPMEEARGFLTRMGDQLTEQHSSVHPVRFPKHLYKQIKNSEVDSKLVFIRDSLQLIFCLYRHDNLSAAPWGADKTEGFLTVIHRQIMELSACVSTNSPANSRLRSYYRTLANSTLSCSGCSTASWQLLRKETKLRLEQLELLVASIRVPAAASRRRSAATQQQRNTDTISEDCL</sequence>
<evidence type="ECO:0000313" key="11">
    <source>
        <dbReference type="RefSeq" id="XP_013771349.1"/>
    </source>
</evidence>
<dbReference type="GO" id="GO:0005615">
    <property type="term" value="C:extracellular space"/>
    <property type="evidence" value="ECO:0007669"/>
    <property type="project" value="UniProtKB-KW"/>
</dbReference>
<feature type="transmembrane region" description="Helical" evidence="9">
    <location>
        <begin position="29"/>
        <end position="55"/>
    </location>
</feature>
<dbReference type="GO" id="GO:0006955">
    <property type="term" value="P:immune response"/>
    <property type="evidence" value="ECO:0007669"/>
    <property type="project" value="UniProtKB-ARBA"/>
</dbReference>
<evidence type="ECO:0000256" key="7">
    <source>
        <dbReference type="ARBA" id="ARBA00023157"/>
    </source>
</evidence>
<dbReference type="RefSeq" id="XP_013771349.1">
    <property type="nucleotide sequence ID" value="XM_013915895.1"/>
</dbReference>
<name>A0A9Y6MBQ2_9CICH</name>
<proteinExistence type="inferred from homology"/>
<dbReference type="GO" id="GO:0005126">
    <property type="term" value="F:cytokine receptor binding"/>
    <property type="evidence" value="ECO:0007669"/>
    <property type="project" value="InterPro"/>
</dbReference>
<keyword evidence="7" id="KW-1015">Disulfide bond</keyword>
<evidence type="ECO:0000256" key="6">
    <source>
        <dbReference type="ARBA" id="ARBA00023118"/>
    </source>
</evidence>
<dbReference type="AlphaFoldDB" id="A0A9Y6MBQ2"/>
<keyword evidence="6" id="KW-0051">Antiviral defense</keyword>
<feature type="region of interest" description="Disordered" evidence="8">
    <location>
        <begin position="216"/>
        <end position="236"/>
    </location>
</feature>
<accession>A0A9Y6MBQ2</accession>
<dbReference type="PANTHER" id="PTHR11691">
    <property type="entry name" value="TYPE I INTERFERON"/>
    <property type="match status" value="1"/>
</dbReference>
<dbReference type="InterPro" id="IPR009079">
    <property type="entry name" value="4_helix_cytokine-like_core"/>
</dbReference>
<dbReference type="InterPro" id="IPR000471">
    <property type="entry name" value="Interferon_alpha/beta/delta"/>
</dbReference>
<keyword evidence="3" id="KW-0202">Cytokine</keyword>
<evidence type="ECO:0000256" key="9">
    <source>
        <dbReference type="SAM" id="Phobius"/>
    </source>
</evidence>
<evidence type="ECO:0000256" key="2">
    <source>
        <dbReference type="ARBA" id="ARBA00011033"/>
    </source>
</evidence>
<gene>
    <name evidence="11" type="primary">LOC106456534</name>
</gene>
<dbReference type="Gene3D" id="1.20.1250.10">
    <property type="match status" value="1"/>
</dbReference>
<evidence type="ECO:0000313" key="10">
    <source>
        <dbReference type="Proteomes" id="UP000695023"/>
    </source>
</evidence>
<keyword evidence="4" id="KW-0964">Secreted</keyword>
<organism evidence="10 11">
    <name type="scientific">Pundamilia nyererei</name>
    <dbReference type="NCBI Taxonomy" id="303518"/>
    <lineage>
        <taxon>Eukaryota</taxon>
        <taxon>Metazoa</taxon>
        <taxon>Chordata</taxon>
        <taxon>Craniata</taxon>
        <taxon>Vertebrata</taxon>
        <taxon>Euteleostomi</taxon>
        <taxon>Actinopterygii</taxon>
        <taxon>Neopterygii</taxon>
        <taxon>Teleostei</taxon>
        <taxon>Neoteleostei</taxon>
        <taxon>Acanthomorphata</taxon>
        <taxon>Ovalentaria</taxon>
        <taxon>Cichlomorphae</taxon>
        <taxon>Cichliformes</taxon>
        <taxon>Cichlidae</taxon>
        <taxon>African cichlids</taxon>
        <taxon>Pseudocrenilabrinae</taxon>
        <taxon>Haplochromini</taxon>
        <taxon>Pundamilia</taxon>
    </lineage>
</organism>
<dbReference type="PANTHER" id="PTHR11691:SF73">
    <property type="entry name" value="INTERFERON BETA"/>
    <property type="match status" value="1"/>
</dbReference>
<dbReference type="SUPFAM" id="SSF47266">
    <property type="entry name" value="4-helical cytokines"/>
    <property type="match status" value="1"/>
</dbReference>
<keyword evidence="10" id="KW-1185">Reference proteome</keyword>
<evidence type="ECO:0000256" key="3">
    <source>
        <dbReference type="ARBA" id="ARBA00022514"/>
    </source>
</evidence>
<protein>
    <submittedName>
        <fullName evidence="11">Interferon a3-like</fullName>
    </submittedName>
</protein>
<keyword evidence="5" id="KW-0732">Signal</keyword>
<dbReference type="GO" id="GO:0051607">
    <property type="term" value="P:defense response to virus"/>
    <property type="evidence" value="ECO:0007669"/>
    <property type="project" value="UniProtKB-KW"/>
</dbReference>
<keyword evidence="9" id="KW-0812">Transmembrane</keyword>
<evidence type="ECO:0000256" key="8">
    <source>
        <dbReference type="SAM" id="MobiDB-lite"/>
    </source>
</evidence>
<comment type="subcellular location">
    <subcellularLocation>
        <location evidence="1">Secreted</location>
    </subcellularLocation>
</comment>
<dbReference type="GeneID" id="106456534"/>
<keyword evidence="9" id="KW-0472">Membrane</keyword>
<feature type="compositionally biased region" description="Low complexity" evidence="8">
    <location>
        <begin position="216"/>
        <end position="226"/>
    </location>
</feature>
<evidence type="ECO:0000256" key="5">
    <source>
        <dbReference type="ARBA" id="ARBA00022729"/>
    </source>
</evidence>